<name>A0A411YC76_9ACTN</name>
<dbReference type="Gene3D" id="3.90.1010.10">
    <property type="match status" value="1"/>
</dbReference>
<dbReference type="AlphaFoldDB" id="A0A411YC76"/>
<evidence type="ECO:0000313" key="4">
    <source>
        <dbReference type="Proteomes" id="UP000291469"/>
    </source>
</evidence>
<evidence type="ECO:0000259" key="2">
    <source>
        <dbReference type="Pfam" id="PF02657"/>
    </source>
</evidence>
<proteinExistence type="inferred from homology"/>
<reference evidence="3 4" key="1">
    <citation type="submission" date="2019-01" db="EMBL/GenBank/DDBJ databases">
        <title>Egibacter rhizosphaerae EGI 80759T.</title>
        <authorList>
            <person name="Chen D.-D."/>
            <person name="Tian Y."/>
            <person name="Jiao J.-Y."/>
            <person name="Zhang X.-T."/>
            <person name="Zhang Y.-G."/>
            <person name="Zhang Y."/>
            <person name="Xiao M."/>
            <person name="Shu W.-S."/>
            <person name="Li W.-J."/>
        </authorList>
    </citation>
    <scope>NUCLEOTIDE SEQUENCE [LARGE SCALE GENOMIC DNA]</scope>
    <source>
        <strain evidence="3 4">EGI 80759</strain>
    </source>
</reference>
<feature type="domain" description="Fe-S metabolism associated" evidence="2">
    <location>
        <begin position="11"/>
        <end position="136"/>
    </location>
</feature>
<keyword evidence="4" id="KW-1185">Reference proteome</keyword>
<dbReference type="Proteomes" id="UP000291469">
    <property type="component" value="Chromosome"/>
</dbReference>
<dbReference type="InterPro" id="IPR003808">
    <property type="entry name" value="Fe-S_metab-assoc_dom"/>
</dbReference>
<evidence type="ECO:0000256" key="1">
    <source>
        <dbReference type="ARBA" id="ARBA00010282"/>
    </source>
</evidence>
<dbReference type="OrthoDB" id="9806335at2"/>
<evidence type="ECO:0000313" key="3">
    <source>
        <dbReference type="EMBL" id="QBI18788.1"/>
    </source>
</evidence>
<sequence>MSLPVPLEAVVEDFASLPPELRIEVLLEYSDRMPPLAERFKDAPLQMEQVTECQTPFFLATELDDEGRVHIHFDCPPDAPTQRAFAGLLAEGLNGATPEEVLAVPRDFYTRMGLADTISALRLQGLEAILARVQRQVELARVA</sequence>
<comment type="similarity">
    <text evidence="1">Belongs to the SufE family.</text>
</comment>
<protein>
    <submittedName>
        <fullName evidence="3">SufE family protein</fullName>
    </submittedName>
</protein>
<dbReference type="RefSeq" id="WP_131153785.1">
    <property type="nucleotide sequence ID" value="NZ_CP036402.1"/>
</dbReference>
<dbReference type="EMBL" id="CP036402">
    <property type="protein sequence ID" value="QBI18788.1"/>
    <property type="molecule type" value="Genomic_DNA"/>
</dbReference>
<dbReference type="Pfam" id="PF02657">
    <property type="entry name" value="SufE"/>
    <property type="match status" value="1"/>
</dbReference>
<gene>
    <name evidence="3" type="ORF">ER308_03965</name>
</gene>
<dbReference type="PANTHER" id="PTHR43597:SF5">
    <property type="entry name" value="SUFE-LIKE PROTEIN 2, CHLOROPLASTIC"/>
    <property type="match status" value="1"/>
</dbReference>
<dbReference type="KEGG" id="erz:ER308_03965"/>
<dbReference type="PANTHER" id="PTHR43597">
    <property type="entry name" value="SULFUR ACCEPTOR PROTEIN CSDE"/>
    <property type="match status" value="1"/>
</dbReference>
<dbReference type="SUPFAM" id="SSF82649">
    <property type="entry name" value="SufE/NifU"/>
    <property type="match status" value="1"/>
</dbReference>
<organism evidence="3 4">
    <name type="scientific">Egibacter rhizosphaerae</name>
    <dbReference type="NCBI Taxonomy" id="1670831"/>
    <lineage>
        <taxon>Bacteria</taxon>
        <taxon>Bacillati</taxon>
        <taxon>Actinomycetota</taxon>
        <taxon>Nitriliruptoria</taxon>
        <taxon>Egibacterales</taxon>
        <taxon>Egibacteraceae</taxon>
        <taxon>Egibacter</taxon>
    </lineage>
</organism>
<accession>A0A411YC76</accession>